<comment type="caution">
    <text evidence="1">The sequence shown here is derived from an EMBL/GenBank/DDBJ whole genome shotgun (WGS) entry which is preliminary data.</text>
</comment>
<reference evidence="1" key="1">
    <citation type="submission" date="2018-05" db="EMBL/GenBank/DDBJ databases">
        <title>Draft genome of Mucuna pruriens seed.</title>
        <authorList>
            <person name="Nnadi N.E."/>
            <person name="Vos R."/>
            <person name="Hasami M.H."/>
            <person name="Devisetty U.K."/>
            <person name="Aguiy J.C."/>
        </authorList>
    </citation>
    <scope>NUCLEOTIDE SEQUENCE [LARGE SCALE GENOMIC DNA]</scope>
    <source>
        <strain evidence="1">JCA_2017</strain>
    </source>
</reference>
<name>A0A371HUA3_MUCPR</name>
<accession>A0A371HUA3</accession>
<protein>
    <recommendedName>
        <fullName evidence="3">Retrovirus-related Pol polyprotein from transposon TNT 1-94</fullName>
    </recommendedName>
</protein>
<dbReference type="OrthoDB" id="1645289at2759"/>
<dbReference type="PANTHER" id="PTHR11439">
    <property type="entry name" value="GAG-POL-RELATED RETROTRANSPOSON"/>
    <property type="match status" value="1"/>
</dbReference>
<feature type="non-terminal residue" evidence="1">
    <location>
        <position position="1"/>
    </location>
</feature>
<proteinExistence type="predicted"/>
<gene>
    <name evidence="1" type="ORF">CR513_09626</name>
</gene>
<dbReference type="STRING" id="157652.A0A371HUA3"/>
<keyword evidence="2" id="KW-1185">Reference proteome</keyword>
<evidence type="ECO:0000313" key="1">
    <source>
        <dbReference type="EMBL" id="RDY06369.1"/>
    </source>
</evidence>
<evidence type="ECO:0000313" key="2">
    <source>
        <dbReference type="Proteomes" id="UP000257109"/>
    </source>
</evidence>
<evidence type="ECO:0008006" key="3">
    <source>
        <dbReference type="Google" id="ProtNLM"/>
    </source>
</evidence>
<sequence>MGAAKQILVIRIICDRQAKKLWLSKKHYVKRVLRRFHMENAKRRSTLLATHFKLSSRHSPSNKVEKTNMSKVPYAFVVGSLMHAMVRTGPDIAHVVCTVSTFLSNPGKENWNAGSLGDKPTLVGYSNSDMVGDIDSKKSTSDYLIKSKHIDVRYHWIRDALDAKLLKLAKVHTDENGVDMMTKVLPRGKFEACEIAGLSHQNRNISFINRWIGWNFDSRFNTQFFILIVQILIWESVWIDFFVLDNP</sequence>
<dbReference type="AlphaFoldDB" id="A0A371HUA3"/>
<dbReference type="PANTHER" id="PTHR11439:SF467">
    <property type="entry name" value="INTEGRASE CATALYTIC DOMAIN-CONTAINING PROTEIN"/>
    <property type="match status" value="1"/>
</dbReference>
<organism evidence="1 2">
    <name type="scientific">Mucuna pruriens</name>
    <name type="common">Velvet bean</name>
    <name type="synonym">Dolichos pruriens</name>
    <dbReference type="NCBI Taxonomy" id="157652"/>
    <lineage>
        <taxon>Eukaryota</taxon>
        <taxon>Viridiplantae</taxon>
        <taxon>Streptophyta</taxon>
        <taxon>Embryophyta</taxon>
        <taxon>Tracheophyta</taxon>
        <taxon>Spermatophyta</taxon>
        <taxon>Magnoliopsida</taxon>
        <taxon>eudicotyledons</taxon>
        <taxon>Gunneridae</taxon>
        <taxon>Pentapetalae</taxon>
        <taxon>rosids</taxon>
        <taxon>fabids</taxon>
        <taxon>Fabales</taxon>
        <taxon>Fabaceae</taxon>
        <taxon>Papilionoideae</taxon>
        <taxon>50 kb inversion clade</taxon>
        <taxon>NPAAA clade</taxon>
        <taxon>indigoferoid/millettioid clade</taxon>
        <taxon>Phaseoleae</taxon>
        <taxon>Mucuna</taxon>
    </lineage>
</organism>
<dbReference type="EMBL" id="QJKJ01001698">
    <property type="protein sequence ID" value="RDY06369.1"/>
    <property type="molecule type" value="Genomic_DNA"/>
</dbReference>
<dbReference type="Proteomes" id="UP000257109">
    <property type="component" value="Unassembled WGS sequence"/>
</dbReference>